<comment type="caution">
    <text evidence="4">The sequence shown here is derived from an EMBL/GenBank/DDBJ whole genome shotgun (WGS) entry which is preliminary data.</text>
</comment>
<evidence type="ECO:0000256" key="1">
    <source>
        <dbReference type="ARBA" id="ARBA00005254"/>
    </source>
</evidence>
<gene>
    <name evidence="4" type="ORF">M2283_001461</name>
</gene>
<dbReference type="EC" id="4.2.1.17" evidence="4"/>
<keyword evidence="5" id="KW-1185">Reference proteome</keyword>
<accession>A0ABT6LCY6</accession>
<proteinExistence type="inferred from homology"/>
<dbReference type="Gene3D" id="3.90.226.10">
    <property type="entry name" value="2-enoyl-CoA Hydratase, Chain A, domain 1"/>
    <property type="match status" value="1"/>
</dbReference>
<dbReference type="PANTHER" id="PTHR11941">
    <property type="entry name" value="ENOYL-COA HYDRATASE-RELATED"/>
    <property type="match status" value="1"/>
</dbReference>
<evidence type="ECO:0000256" key="3">
    <source>
        <dbReference type="ARBA" id="ARBA00023239"/>
    </source>
</evidence>
<protein>
    <submittedName>
        <fullName evidence="4">Enoyl-CoA hydratase</fullName>
        <ecNumber evidence="4">4.2.1.17</ecNumber>
    </submittedName>
</protein>
<dbReference type="InterPro" id="IPR029045">
    <property type="entry name" value="ClpP/crotonase-like_dom_sf"/>
</dbReference>
<name>A0ABT6LCY6_9ACTN</name>
<sequence length="255" mass="26122">MSGSAAIGVRRDGVLATVRVGTGRRANALGTHDWKALAGLFEDLAKDRTLRTVVISGSGSGSFSSGSDMREWLSVAPGEIDASFAAMESALTAIERLPVPVVASVRGTAAGAGCQLACACDLRIVSEDAQLGMPVARWGILVPPAFAARLSLLTGPATARDLLFTGRLVDGHEALQLGLATACVPASELDDAVAALTSSITAQPAAAIRAAKRSVDALLAPVRDRLRTSPTGPAADYDSMQAGLSMFLARVSHTG</sequence>
<dbReference type="CDD" id="cd06558">
    <property type="entry name" value="crotonase-like"/>
    <property type="match status" value="1"/>
</dbReference>
<dbReference type="Pfam" id="PF00378">
    <property type="entry name" value="ECH_1"/>
    <property type="match status" value="1"/>
</dbReference>
<organism evidence="4 5">
    <name type="scientific">Streptomyces pseudovenezuelae</name>
    <dbReference type="NCBI Taxonomy" id="67350"/>
    <lineage>
        <taxon>Bacteria</taxon>
        <taxon>Bacillati</taxon>
        <taxon>Actinomycetota</taxon>
        <taxon>Actinomycetes</taxon>
        <taxon>Kitasatosporales</taxon>
        <taxon>Streptomycetaceae</taxon>
        <taxon>Streptomyces</taxon>
        <taxon>Streptomyces aurantiacus group</taxon>
    </lineage>
</organism>
<comment type="similarity">
    <text evidence="1">Belongs to the enoyl-CoA hydratase/isomerase family.</text>
</comment>
<keyword evidence="2" id="KW-0443">Lipid metabolism</keyword>
<keyword evidence="3 4" id="KW-0456">Lyase</keyword>
<dbReference type="Proteomes" id="UP001160499">
    <property type="component" value="Unassembled WGS sequence"/>
</dbReference>
<dbReference type="SUPFAM" id="SSF52096">
    <property type="entry name" value="ClpP/crotonase"/>
    <property type="match status" value="1"/>
</dbReference>
<dbReference type="PANTHER" id="PTHR11941:SF169">
    <property type="entry name" value="(7AS)-7A-METHYL-1,5-DIOXO-2,3,5,6,7,7A-HEXAHYDRO-1H-INDENE-CARBOXYL-COA HYDROLASE"/>
    <property type="match status" value="1"/>
</dbReference>
<evidence type="ECO:0000256" key="2">
    <source>
        <dbReference type="ARBA" id="ARBA00023098"/>
    </source>
</evidence>
<dbReference type="EMBL" id="JARXVH010000002">
    <property type="protein sequence ID" value="MDH6214178.1"/>
    <property type="molecule type" value="Genomic_DNA"/>
</dbReference>
<dbReference type="GO" id="GO:0004300">
    <property type="term" value="F:enoyl-CoA hydratase activity"/>
    <property type="evidence" value="ECO:0007669"/>
    <property type="project" value="UniProtKB-EC"/>
</dbReference>
<reference evidence="4 5" key="1">
    <citation type="submission" date="2023-04" db="EMBL/GenBank/DDBJ databases">
        <title>Forest soil microbial communities from Buena Vista Peninsula, Colon Province, Panama.</title>
        <authorList>
            <person name="Bouskill N."/>
        </authorList>
    </citation>
    <scope>NUCLEOTIDE SEQUENCE [LARGE SCALE GENOMIC DNA]</scope>
    <source>
        <strain evidence="4 5">GGS1</strain>
    </source>
</reference>
<dbReference type="InterPro" id="IPR001753">
    <property type="entry name" value="Enoyl-CoA_hydra/iso"/>
</dbReference>
<evidence type="ECO:0000313" key="4">
    <source>
        <dbReference type="EMBL" id="MDH6214178.1"/>
    </source>
</evidence>
<dbReference type="RefSeq" id="WP_280875238.1">
    <property type="nucleotide sequence ID" value="NZ_JARXVH010000002.1"/>
</dbReference>
<evidence type="ECO:0000313" key="5">
    <source>
        <dbReference type="Proteomes" id="UP001160499"/>
    </source>
</evidence>